<evidence type="ECO:0000256" key="3">
    <source>
        <dbReference type="PROSITE-ProRule" id="PRU00221"/>
    </source>
</evidence>
<dbReference type="RefSeq" id="XP_007371399.1">
    <property type="nucleotide sequence ID" value="XM_007371337.1"/>
</dbReference>
<dbReference type="InterPro" id="IPR001680">
    <property type="entry name" value="WD40_rpt"/>
</dbReference>
<dbReference type="PANTHER" id="PTHR19879:SF9">
    <property type="entry name" value="TRANSCRIPTION INITIATION FACTOR TFIID SUBUNIT 5"/>
    <property type="match status" value="1"/>
</dbReference>
<gene>
    <name evidence="4" type="ORF">DICSQDRAFT_72691</name>
</gene>
<dbReference type="Gene3D" id="2.130.10.10">
    <property type="entry name" value="YVTN repeat-like/Quinoprotein amine dehydrogenase"/>
    <property type="match status" value="2"/>
</dbReference>
<dbReference type="InterPro" id="IPR019775">
    <property type="entry name" value="WD40_repeat_CS"/>
</dbReference>
<sequence>GHDAGVTTLVTSSDGRWVATASCDLTVIIWDARGACISQEWIAHDGYVWDLAFSPDSRYIVSAGGDGKVAIWDISGSALQVASLEGHAAPCSNCAWSSDGAYIASRDIDGTLRLWDARTFQPLPLDGAEKTTLYPTAAAFSSESARVAVGYADRTICTWDMATRQQSLVLKTHGWVYDVVFSPDGRLLLSASKEQTMKVWDAHTGAMVHALGGHESRVWEVCFSPCGSYIASASEDETVRCGGRVTDRAWRRSPTTVTRCRMLRLPPTGRCCGLGR</sequence>
<protein>
    <submittedName>
        <fullName evidence="4">WD40 repeat-like protein</fullName>
    </submittedName>
</protein>
<dbReference type="InterPro" id="IPR020472">
    <property type="entry name" value="WD40_PAC1"/>
</dbReference>
<evidence type="ECO:0000256" key="1">
    <source>
        <dbReference type="ARBA" id="ARBA00022574"/>
    </source>
</evidence>
<name>R7SIA2_DICSQ</name>
<dbReference type="GeneID" id="18843894"/>
<feature type="repeat" description="WD" evidence="3">
    <location>
        <begin position="176"/>
        <end position="210"/>
    </location>
</feature>
<dbReference type="SMART" id="SM00320">
    <property type="entry name" value="WD40"/>
    <property type="match status" value="6"/>
</dbReference>
<dbReference type="PANTHER" id="PTHR19879">
    <property type="entry name" value="TRANSCRIPTION INITIATION FACTOR TFIID"/>
    <property type="match status" value="1"/>
</dbReference>
<feature type="repeat" description="WD" evidence="3">
    <location>
        <begin position="84"/>
        <end position="119"/>
    </location>
</feature>
<feature type="repeat" description="WD" evidence="3">
    <location>
        <begin position="211"/>
        <end position="240"/>
    </location>
</feature>
<dbReference type="KEGG" id="dsq:DICSQDRAFT_72691"/>
<dbReference type="PROSITE" id="PS50082">
    <property type="entry name" value="WD_REPEATS_2"/>
    <property type="match status" value="5"/>
</dbReference>
<feature type="repeat" description="WD" evidence="3">
    <location>
        <begin position="41"/>
        <end position="82"/>
    </location>
</feature>
<dbReference type="InterPro" id="IPR015943">
    <property type="entry name" value="WD40/YVTN_repeat-like_dom_sf"/>
</dbReference>
<dbReference type="PRINTS" id="PR00320">
    <property type="entry name" value="GPROTEINBRPT"/>
</dbReference>
<dbReference type="Proteomes" id="UP000053319">
    <property type="component" value="Unassembled WGS sequence"/>
</dbReference>
<keyword evidence="2" id="KW-0677">Repeat</keyword>
<feature type="non-terminal residue" evidence="4">
    <location>
        <position position="1"/>
    </location>
</feature>
<evidence type="ECO:0000313" key="4">
    <source>
        <dbReference type="EMBL" id="EJF55879.1"/>
    </source>
</evidence>
<dbReference type="SUPFAM" id="SSF50978">
    <property type="entry name" value="WD40 repeat-like"/>
    <property type="match status" value="1"/>
</dbReference>
<proteinExistence type="predicted"/>
<dbReference type="EMBL" id="JH719494">
    <property type="protein sequence ID" value="EJF55879.1"/>
    <property type="molecule type" value="Genomic_DNA"/>
</dbReference>
<dbReference type="CDD" id="cd00200">
    <property type="entry name" value="WD40"/>
    <property type="match status" value="1"/>
</dbReference>
<evidence type="ECO:0000256" key="2">
    <source>
        <dbReference type="ARBA" id="ARBA00022737"/>
    </source>
</evidence>
<organism evidence="4 5">
    <name type="scientific">Dichomitus squalens (strain LYAD-421)</name>
    <name type="common">Western red white-rot fungus</name>
    <dbReference type="NCBI Taxonomy" id="732165"/>
    <lineage>
        <taxon>Eukaryota</taxon>
        <taxon>Fungi</taxon>
        <taxon>Dikarya</taxon>
        <taxon>Basidiomycota</taxon>
        <taxon>Agaricomycotina</taxon>
        <taxon>Agaricomycetes</taxon>
        <taxon>Polyporales</taxon>
        <taxon>Polyporaceae</taxon>
        <taxon>Dichomitus</taxon>
    </lineage>
</organism>
<dbReference type="AlphaFoldDB" id="R7SIA2"/>
<dbReference type="HOGENOM" id="CLU_000288_57_33_1"/>
<dbReference type="OrthoDB" id="2754813at2759"/>
<dbReference type="PROSITE" id="PS50294">
    <property type="entry name" value="WD_REPEATS_REGION"/>
    <property type="match status" value="4"/>
</dbReference>
<dbReference type="PROSITE" id="PS00678">
    <property type="entry name" value="WD_REPEATS_1"/>
    <property type="match status" value="1"/>
</dbReference>
<reference evidence="4 5" key="1">
    <citation type="journal article" date="2012" name="Science">
        <title>The Paleozoic origin of enzymatic lignin decomposition reconstructed from 31 fungal genomes.</title>
        <authorList>
            <person name="Floudas D."/>
            <person name="Binder M."/>
            <person name="Riley R."/>
            <person name="Barry K."/>
            <person name="Blanchette R.A."/>
            <person name="Henrissat B."/>
            <person name="Martinez A.T."/>
            <person name="Otillar R."/>
            <person name="Spatafora J.W."/>
            <person name="Yadav J.S."/>
            <person name="Aerts A."/>
            <person name="Benoit I."/>
            <person name="Boyd A."/>
            <person name="Carlson A."/>
            <person name="Copeland A."/>
            <person name="Coutinho P.M."/>
            <person name="de Vries R.P."/>
            <person name="Ferreira P."/>
            <person name="Findley K."/>
            <person name="Foster B."/>
            <person name="Gaskell J."/>
            <person name="Glotzer D."/>
            <person name="Gorecki P."/>
            <person name="Heitman J."/>
            <person name="Hesse C."/>
            <person name="Hori C."/>
            <person name="Igarashi K."/>
            <person name="Jurgens J.A."/>
            <person name="Kallen N."/>
            <person name="Kersten P."/>
            <person name="Kohler A."/>
            <person name="Kuees U."/>
            <person name="Kumar T.K.A."/>
            <person name="Kuo A."/>
            <person name="LaButti K."/>
            <person name="Larrondo L.F."/>
            <person name="Lindquist E."/>
            <person name="Ling A."/>
            <person name="Lombard V."/>
            <person name="Lucas S."/>
            <person name="Lundell T."/>
            <person name="Martin R."/>
            <person name="McLaughlin D.J."/>
            <person name="Morgenstern I."/>
            <person name="Morin E."/>
            <person name="Murat C."/>
            <person name="Nagy L.G."/>
            <person name="Nolan M."/>
            <person name="Ohm R.A."/>
            <person name="Patyshakuliyeva A."/>
            <person name="Rokas A."/>
            <person name="Ruiz-Duenas F.J."/>
            <person name="Sabat G."/>
            <person name="Salamov A."/>
            <person name="Samejima M."/>
            <person name="Schmutz J."/>
            <person name="Slot J.C."/>
            <person name="St John F."/>
            <person name="Stenlid J."/>
            <person name="Sun H."/>
            <person name="Sun S."/>
            <person name="Syed K."/>
            <person name="Tsang A."/>
            <person name="Wiebenga A."/>
            <person name="Young D."/>
            <person name="Pisabarro A."/>
            <person name="Eastwood D.C."/>
            <person name="Martin F."/>
            <person name="Cullen D."/>
            <person name="Grigoriev I.V."/>
            <person name="Hibbett D.S."/>
        </authorList>
    </citation>
    <scope>NUCLEOTIDE SEQUENCE [LARGE SCALE GENOMIC DNA]</scope>
    <source>
        <strain evidence="4 5">LYAD-421 SS1</strain>
    </source>
</reference>
<accession>R7SIA2</accession>
<dbReference type="OMA" id="YADRTIC"/>
<keyword evidence="1 3" id="KW-0853">WD repeat</keyword>
<evidence type="ECO:0000313" key="5">
    <source>
        <dbReference type="Proteomes" id="UP000053319"/>
    </source>
</evidence>
<dbReference type="InterPro" id="IPR036322">
    <property type="entry name" value="WD40_repeat_dom_sf"/>
</dbReference>
<feature type="repeat" description="WD" evidence="3">
    <location>
        <begin position="1"/>
        <end position="31"/>
    </location>
</feature>
<dbReference type="Pfam" id="PF00400">
    <property type="entry name" value="WD40"/>
    <property type="match status" value="6"/>
</dbReference>